<protein>
    <submittedName>
        <fullName evidence="2">Uncharacterized protein</fullName>
    </submittedName>
</protein>
<keyword evidence="1" id="KW-0812">Transmembrane</keyword>
<reference evidence="2 3" key="1">
    <citation type="journal article" date="2016" name="PLoS ONE">
        <title>Sequence Assembly of Yarrowia lipolytica Strain W29/CLIB89 Shows Transposable Element Diversity.</title>
        <authorList>
            <person name="Magnan C."/>
            <person name="Yu J."/>
            <person name="Chang I."/>
            <person name="Jahn E."/>
            <person name="Kanomata Y."/>
            <person name="Wu J."/>
            <person name="Zeller M."/>
            <person name="Oakes M."/>
            <person name="Baldi P."/>
            <person name="Sandmeyer S."/>
        </authorList>
    </citation>
    <scope>NUCLEOTIDE SEQUENCE [LARGE SCALE GENOMIC DNA]</scope>
    <source>
        <strain evidence="3">CLIB89(W29)</strain>
    </source>
</reference>
<organism evidence="2 3">
    <name type="scientific">Yarrowia lipolytica</name>
    <name type="common">Candida lipolytica</name>
    <dbReference type="NCBI Taxonomy" id="4952"/>
    <lineage>
        <taxon>Eukaryota</taxon>
        <taxon>Fungi</taxon>
        <taxon>Dikarya</taxon>
        <taxon>Ascomycota</taxon>
        <taxon>Saccharomycotina</taxon>
        <taxon>Dipodascomycetes</taxon>
        <taxon>Dipodascales</taxon>
        <taxon>Dipodascales incertae sedis</taxon>
        <taxon>Yarrowia</taxon>
    </lineage>
</organism>
<evidence type="ECO:0000313" key="2">
    <source>
        <dbReference type="EMBL" id="AOW04555.1"/>
    </source>
</evidence>
<name>A0A1D8NFZ1_YARLL</name>
<dbReference type="EMBL" id="CP017556">
    <property type="protein sequence ID" value="AOW04555.1"/>
    <property type="molecule type" value="Genomic_DNA"/>
</dbReference>
<dbReference type="GeneID" id="94583452"/>
<evidence type="ECO:0000256" key="1">
    <source>
        <dbReference type="SAM" id="Phobius"/>
    </source>
</evidence>
<feature type="transmembrane region" description="Helical" evidence="1">
    <location>
        <begin position="32"/>
        <end position="51"/>
    </location>
</feature>
<feature type="transmembrane region" description="Helical" evidence="1">
    <location>
        <begin position="7"/>
        <end position="26"/>
    </location>
</feature>
<sequence length="128" mass="14197">MLRVCLFGHLITTIETLPTVLVIFMFNKMSTILVEVIDIGLGANLLGGLTLNVCRLFRRFSAYCSGYSNQSFPLYSFGRLVDDLLDDDTGNNTSVLGLEKQELGCLIFTVYTIPMISISVGQVQYQSL</sequence>
<evidence type="ECO:0000313" key="3">
    <source>
        <dbReference type="Proteomes" id="UP000182444"/>
    </source>
</evidence>
<dbReference type="Proteomes" id="UP000182444">
    <property type="component" value="Chromosome 1D"/>
</dbReference>
<accession>A0A1D8NFZ1</accession>
<dbReference type="RefSeq" id="XP_068138942.1">
    <property type="nucleotide sequence ID" value="XM_068282841.1"/>
</dbReference>
<dbReference type="VEuPathDB" id="FungiDB:YALI1_D31376g"/>
<proteinExistence type="predicted"/>
<keyword evidence="1" id="KW-0472">Membrane</keyword>
<dbReference type="AlphaFoldDB" id="A0A1D8NFZ1"/>
<keyword evidence="1" id="KW-1133">Transmembrane helix</keyword>
<gene>
    <name evidence="2" type="ORF">YALI1_D31376g</name>
</gene>